<keyword evidence="2" id="KW-0472">Membrane</keyword>
<dbReference type="EMBL" id="AL646052">
    <property type="protein sequence ID" value="CAD15628.1"/>
    <property type="molecule type" value="Genomic_DNA"/>
</dbReference>
<evidence type="ECO:0000256" key="1">
    <source>
        <dbReference type="SAM" id="SignalP"/>
    </source>
</evidence>
<dbReference type="KEGG" id="rso:RSc1926"/>
<name>Q8XY37_RALN1</name>
<reference evidence="2 3" key="1">
    <citation type="journal article" date="2002" name="Nature">
        <title>Genome sequence of the plant pathogen Ralstonia solanacearum.</title>
        <authorList>
            <person name="Salanoubat M."/>
            <person name="Genin S."/>
            <person name="Artiguenave F."/>
            <person name="Gouzy J."/>
            <person name="Mangenot S."/>
            <person name="Arlat M."/>
            <person name="Billault A."/>
            <person name="Brottier P."/>
            <person name="Camus J.C."/>
            <person name="Cattolico L."/>
            <person name="Chandler M."/>
            <person name="Choisne N."/>
            <person name="Claudel-Renard C."/>
            <person name="Cunnac S."/>
            <person name="Demange N."/>
            <person name="Gaspin C."/>
            <person name="Lavie M."/>
            <person name="Moisan A."/>
            <person name="Robert C."/>
            <person name="Saurin W."/>
            <person name="Schiex T."/>
            <person name="Siguier P."/>
            <person name="Thebault P."/>
            <person name="Whalen M."/>
            <person name="Wincker P."/>
            <person name="Levy M."/>
            <person name="Weissenbach J."/>
            <person name="Boucher C.A."/>
        </authorList>
    </citation>
    <scope>NUCLEOTIDE SEQUENCE [LARGE SCALE GENOMIC DNA]</scope>
    <source>
        <strain evidence="3">ATCC BAA-1114 / GMI1000</strain>
    </source>
</reference>
<evidence type="ECO:0000313" key="3">
    <source>
        <dbReference type="Proteomes" id="UP000001436"/>
    </source>
</evidence>
<proteinExistence type="predicted"/>
<dbReference type="eggNOG" id="ENOG502ZNBN">
    <property type="taxonomic scope" value="Bacteria"/>
</dbReference>
<dbReference type="HOGENOM" id="CLU_1198986_0_0_4"/>
<feature type="signal peptide" evidence="1">
    <location>
        <begin position="1"/>
        <end position="20"/>
    </location>
</feature>
<gene>
    <name evidence="2" type="ordered locus">RSc1926</name>
</gene>
<evidence type="ECO:0000313" key="2">
    <source>
        <dbReference type="EMBL" id="CAD15628.1"/>
    </source>
</evidence>
<keyword evidence="3" id="KW-1185">Reference proteome</keyword>
<keyword evidence="1" id="KW-0732">Signal</keyword>
<keyword evidence="2" id="KW-0812">Transmembrane</keyword>
<dbReference type="Proteomes" id="UP000001436">
    <property type="component" value="Chromosome"/>
</dbReference>
<sequence length="231" mass="23678">MNAMRFVALLSISMAGCATAPSNPNFQLIKKRDFGTVKQDAQEKHQALQAALSVSGATLDTPAVKAAATADAAAAKGLTDEENEDLRKQMNQVLNGCNVVISGMQSKAESQENGAFWLSMSGLVAGSVLAPAATAGAAAAHRVFIAAMSGWAGATNTASQALRTTGLAGDAIATTRNNVVSAMNAAIMIATNTDKTYDERFAALEQVQAACITYSITVPGATPTIAIPATK</sequence>
<protein>
    <submittedName>
        <fullName evidence="2">Hypothetical transmembrane protein</fullName>
    </submittedName>
</protein>
<accession>Q8XY37</accession>
<organism evidence="2 3">
    <name type="scientific">Ralstonia nicotianae (strain ATCC BAA-1114 / GMI1000)</name>
    <name type="common">Ralstonia solanacearum</name>
    <dbReference type="NCBI Taxonomy" id="267608"/>
    <lineage>
        <taxon>Bacteria</taxon>
        <taxon>Pseudomonadati</taxon>
        <taxon>Pseudomonadota</taxon>
        <taxon>Betaproteobacteria</taxon>
        <taxon>Burkholderiales</taxon>
        <taxon>Burkholderiaceae</taxon>
        <taxon>Ralstonia</taxon>
        <taxon>Ralstonia solanacearum species complex</taxon>
    </lineage>
</organism>
<dbReference type="PROSITE" id="PS51257">
    <property type="entry name" value="PROKAR_LIPOPROTEIN"/>
    <property type="match status" value="1"/>
</dbReference>
<dbReference type="AlphaFoldDB" id="Q8XY37"/>
<dbReference type="RefSeq" id="WP_011001863.1">
    <property type="nucleotide sequence ID" value="NC_003295.1"/>
</dbReference>
<dbReference type="EnsemblBacteria" id="CAD15628">
    <property type="protein sequence ID" value="CAD15628"/>
    <property type="gene ID" value="RSc1926"/>
</dbReference>
<feature type="chain" id="PRO_5004318057" evidence="1">
    <location>
        <begin position="21"/>
        <end position="231"/>
    </location>
</feature>
<dbReference type="STRING" id="267608.RSc1926"/>